<dbReference type="Gene3D" id="3.90.1180.10">
    <property type="entry name" value="Ribosomal protein L13"/>
    <property type="match status" value="1"/>
</dbReference>
<dbReference type="NCBIfam" id="TIGR01066">
    <property type="entry name" value="rplM_bact"/>
    <property type="match status" value="1"/>
</dbReference>
<dbReference type="GO" id="GO:0006412">
    <property type="term" value="P:translation"/>
    <property type="evidence" value="ECO:0007669"/>
    <property type="project" value="InterPro"/>
</dbReference>
<proteinExistence type="inferred from homology"/>
<dbReference type="AlphaFoldDB" id="A0A645A533"/>
<dbReference type="HAMAP" id="MF_01366">
    <property type="entry name" value="Ribosomal_uL13"/>
    <property type="match status" value="1"/>
</dbReference>
<dbReference type="GO" id="GO:0003735">
    <property type="term" value="F:structural constituent of ribosome"/>
    <property type="evidence" value="ECO:0007669"/>
    <property type="project" value="InterPro"/>
</dbReference>
<accession>A0A645A533</accession>
<evidence type="ECO:0000256" key="3">
    <source>
        <dbReference type="ARBA" id="ARBA00023274"/>
    </source>
</evidence>
<keyword evidence="2 4" id="KW-0689">Ribosomal protein</keyword>
<dbReference type="PANTHER" id="PTHR11545">
    <property type="entry name" value="RIBOSOMAL PROTEIN L13"/>
    <property type="match status" value="1"/>
</dbReference>
<evidence type="ECO:0000256" key="2">
    <source>
        <dbReference type="ARBA" id="ARBA00022980"/>
    </source>
</evidence>
<protein>
    <submittedName>
        <fullName evidence="4">50S ribosomal protein L13</fullName>
    </submittedName>
</protein>
<comment type="caution">
    <text evidence="4">The sequence shown here is derived from an EMBL/GenBank/DDBJ whole genome shotgun (WGS) entry which is preliminary data.</text>
</comment>
<reference evidence="4" key="1">
    <citation type="submission" date="2019-08" db="EMBL/GenBank/DDBJ databases">
        <authorList>
            <person name="Kucharzyk K."/>
            <person name="Murdoch R.W."/>
            <person name="Higgins S."/>
            <person name="Loffler F."/>
        </authorList>
    </citation>
    <scope>NUCLEOTIDE SEQUENCE</scope>
</reference>
<gene>
    <name evidence="4" type="primary">rplM_27</name>
    <name evidence="4" type="ORF">SDC9_94080</name>
</gene>
<evidence type="ECO:0000256" key="1">
    <source>
        <dbReference type="ARBA" id="ARBA00006227"/>
    </source>
</evidence>
<comment type="similarity">
    <text evidence="1">Belongs to the universal ribosomal protein uL13 family.</text>
</comment>
<keyword evidence="3" id="KW-0687">Ribonucleoprotein</keyword>
<dbReference type="SUPFAM" id="SSF52161">
    <property type="entry name" value="Ribosomal protein L13"/>
    <property type="match status" value="1"/>
</dbReference>
<dbReference type="InterPro" id="IPR005822">
    <property type="entry name" value="Ribosomal_uL13"/>
</dbReference>
<dbReference type="GO" id="GO:0022625">
    <property type="term" value="C:cytosolic large ribosomal subunit"/>
    <property type="evidence" value="ECO:0007669"/>
    <property type="project" value="TreeGrafter"/>
</dbReference>
<dbReference type="EMBL" id="VSSQ01011653">
    <property type="protein sequence ID" value="MPM47371.1"/>
    <property type="molecule type" value="Genomic_DNA"/>
</dbReference>
<dbReference type="Pfam" id="PF00572">
    <property type="entry name" value="Ribosomal_L13"/>
    <property type="match status" value="1"/>
</dbReference>
<dbReference type="GO" id="GO:0003729">
    <property type="term" value="F:mRNA binding"/>
    <property type="evidence" value="ECO:0007669"/>
    <property type="project" value="TreeGrafter"/>
</dbReference>
<dbReference type="PANTHER" id="PTHR11545:SF2">
    <property type="entry name" value="LARGE RIBOSOMAL SUBUNIT PROTEIN UL13M"/>
    <property type="match status" value="1"/>
</dbReference>
<dbReference type="InterPro" id="IPR005823">
    <property type="entry name" value="Ribosomal_uL13_bac-type"/>
</dbReference>
<name>A0A645A533_9ZZZZ</name>
<dbReference type="GO" id="GO:0017148">
    <property type="term" value="P:negative regulation of translation"/>
    <property type="evidence" value="ECO:0007669"/>
    <property type="project" value="TreeGrafter"/>
</dbReference>
<organism evidence="4">
    <name type="scientific">bioreactor metagenome</name>
    <dbReference type="NCBI Taxonomy" id="1076179"/>
    <lineage>
        <taxon>unclassified sequences</taxon>
        <taxon>metagenomes</taxon>
        <taxon>ecological metagenomes</taxon>
    </lineage>
</organism>
<dbReference type="InterPro" id="IPR036899">
    <property type="entry name" value="Ribosomal_uL13_sf"/>
</dbReference>
<dbReference type="PIRSF" id="PIRSF002181">
    <property type="entry name" value="Ribosomal_L13"/>
    <property type="match status" value="1"/>
</dbReference>
<sequence>MVEKTYVLKGTQEPEWLLVDAKGQGIGRLATQITKYLLGKHKPTYTPGVEMGDVVVVINAADIVASSARLDEKVYYKHSGYPGGLKAVGIKQQLRVHPERVIFAAVWGMIPHTRLGHSIIKRLKVYAGSEHPHTAQNPKPVA</sequence>
<dbReference type="CDD" id="cd00392">
    <property type="entry name" value="Ribosomal_L13"/>
    <property type="match status" value="1"/>
</dbReference>
<evidence type="ECO:0000313" key="4">
    <source>
        <dbReference type="EMBL" id="MPM47371.1"/>
    </source>
</evidence>